<comment type="caution">
    <text evidence="2">The sequence shown here is derived from an EMBL/GenBank/DDBJ whole genome shotgun (WGS) entry which is preliminary data.</text>
</comment>
<feature type="compositionally biased region" description="Basic and acidic residues" evidence="1">
    <location>
        <begin position="22"/>
        <end position="44"/>
    </location>
</feature>
<proteinExistence type="predicted"/>
<dbReference type="EMBL" id="SODF01000002">
    <property type="protein sequence ID" value="TDW17251.1"/>
    <property type="molecule type" value="Genomic_DNA"/>
</dbReference>
<dbReference type="RefSeq" id="WP_166678216.1">
    <property type="nucleotide sequence ID" value="NZ_SODF01000002.1"/>
</dbReference>
<evidence type="ECO:0000313" key="2">
    <source>
        <dbReference type="EMBL" id="TDW17251.1"/>
    </source>
</evidence>
<dbReference type="AlphaFoldDB" id="A0A4R7ZL23"/>
<dbReference type="Proteomes" id="UP000295447">
    <property type="component" value="Unassembled WGS sequence"/>
</dbReference>
<keyword evidence="3" id="KW-1185">Reference proteome</keyword>
<organism evidence="2 3">
    <name type="scientific">Kribbella kalugense</name>
    <dbReference type="NCBI Taxonomy" id="2512221"/>
    <lineage>
        <taxon>Bacteria</taxon>
        <taxon>Bacillati</taxon>
        <taxon>Actinomycetota</taxon>
        <taxon>Actinomycetes</taxon>
        <taxon>Propionibacteriales</taxon>
        <taxon>Kribbellaceae</taxon>
        <taxon>Kribbella</taxon>
    </lineage>
</organism>
<sequence length="56" mass="6631">MFNTPLSQDFIKAESAYRLERTKRDFRSATRRQRAERASQPEPRHARRTLRPTTAA</sequence>
<name>A0A4R7ZL23_9ACTN</name>
<evidence type="ECO:0000256" key="1">
    <source>
        <dbReference type="SAM" id="MobiDB-lite"/>
    </source>
</evidence>
<gene>
    <name evidence="2" type="ORF">EV650_3816</name>
</gene>
<accession>A0A4R7ZL23</accession>
<evidence type="ECO:0000313" key="3">
    <source>
        <dbReference type="Proteomes" id="UP000295447"/>
    </source>
</evidence>
<reference evidence="2 3" key="1">
    <citation type="submission" date="2019-03" db="EMBL/GenBank/DDBJ databases">
        <title>Genomic Encyclopedia of Type Strains, Phase III (KMG-III): the genomes of soil and plant-associated and newly described type strains.</title>
        <authorList>
            <person name="Whitman W."/>
        </authorList>
    </citation>
    <scope>NUCLEOTIDE SEQUENCE [LARGE SCALE GENOMIC DNA]</scope>
    <source>
        <strain evidence="2 3">VKM Ac-2570</strain>
    </source>
</reference>
<feature type="region of interest" description="Disordered" evidence="1">
    <location>
        <begin position="22"/>
        <end position="56"/>
    </location>
</feature>
<protein>
    <submittedName>
        <fullName evidence="2">Uncharacterized protein</fullName>
    </submittedName>
</protein>